<dbReference type="InterPro" id="IPR020471">
    <property type="entry name" value="AKR"/>
</dbReference>
<dbReference type="PIRSF" id="PIRSF000097">
    <property type="entry name" value="AKR"/>
    <property type="match status" value="1"/>
</dbReference>
<evidence type="ECO:0000256" key="2">
    <source>
        <dbReference type="PIRSR" id="PIRSR000097-1"/>
    </source>
</evidence>
<sequence>MTSPSGEFPSLKLNTGASIPQLGFGTWPSSHADAYTAVITALKTGYRHIDAAAMYGNEAAVGKGIRDSGIPREEIFVTTKLWNTQQRDPASALDESLERLGLDYVDLFLIHWPVPLKPVGGPENLLKYPTPGIKPQIDTEDWSFIKTWELMQTLPKTGKTRAVGVSNFSIKNLEDLLNSSPDVLVPAVNQFEIHPQLPQTELINYCKSKGIVVEAYCPLGSSSSAMLSDPTIAEIADKYHVKPANVLINWGISRGYCVLPKSFTPARIASNKTPVHLSREDTERITKLSETLGVKRYVHPDFEPYPLFE</sequence>
<evidence type="ECO:0000313" key="7">
    <source>
        <dbReference type="Proteomes" id="UP000000598"/>
    </source>
</evidence>
<reference evidence="6 7" key="1">
    <citation type="journal article" date="2004" name="Nature">
        <title>Genome evolution in yeasts.</title>
        <authorList>
            <consortium name="Genolevures"/>
            <person name="Dujon B."/>
            <person name="Sherman D."/>
            <person name="Fischer G."/>
            <person name="Durrens P."/>
            <person name="Casaregola S."/>
            <person name="Lafontaine I."/>
            <person name="de Montigny J."/>
            <person name="Marck C."/>
            <person name="Neuveglise C."/>
            <person name="Talla E."/>
            <person name="Goffard N."/>
            <person name="Frangeul L."/>
            <person name="Aigle M."/>
            <person name="Anthouard V."/>
            <person name="Babour A."/>
            <person name="Barbe V."/>
            <person name="Barnay S."/>
            <person name="Blanchin S."/>
            <person name="Beckerich J.M."/>
            <person name="Beyne E."/>
            <person name="Bleykasten C."/>
            <person name="Boisrame A."/>
            <person name="Boyer J."/>
            <person name="Cattolico L."/>
            <person name="Confanioleri F."/>
            <person name="de Daruvar A."/>
            <person name="Despons L."/>
            <person name="Fabre E."/>
            <person name="Fairhead C."/>
            <person name="Ferry-Dumazet H."/>
            <person name="Groppi A."/>
            <person name="Hantraye F."/>
            <person name="Hennequin C."/>
            <person name="Jauniaux N."/>
            <person name="Joyet P."/>
            <person name="Kachouri R."/>
            <person name="Kerrest A."/>
            <person name="Koszul R."/>
            <person name="Lemaire M."/>
            <person name="Lesur I."/>
            <person name="Ma L."/>
            <person name="Muller H."/>
            <person name="Nicaud J.M."/>
            <person name="Nikolski M."/>
            <person name="Oztas S."/>
            <person name="Ozier-Kalogeropoulos O."/>
            <person name="Pellenz S."/>
            <person name="Potier S."/>
            <person name="Richard G.F."/>
            <person name="Straub M.L."/>
            <person name="Suleau A."/>
            <person name="Swennene D."/>
            <person name="Tekaia F."/>
            <person name="Wesolowski-Louvel M."/>
            <person name="Westhof E."/>
            <person name="Wirth B."/>
            <person name="Zeniou-Meyer M."/>
            <person name="Zivanovic I."/>
            <person name="Bolotin-Fukuhara M."/>
            <person name="Thierry A."/>
            <person name="Bouchier C."/>
            <person name="Caudron B."/>
            <person name="Scarpelli C."/>
            <person name="Gaillardin C."/>
            <person name="Weissenbach J."/>
            <person name="Wincker P."/>
            <person name="Souciet J.L."/>
        </authorList>
    </citation>
    <scope>NUCLEOTIDE SEQUENCE [LARGE SCALE GENOMIC DNA]</scope>
    <source>
        <strain evidence="7">ATCC 8585 / CBS 2359 / DSM 70799 / NBRC 1267 / NRRL Y-1140 / WM37</strain>
    </source>
</reference>
<dbReference type="Gene3D" id="3.20.20.100">
    <property type="entry name" value="NADP-dependent oxidoreductase domain"/>
    <property type="match status" value="1"/>
</dbReference>
<dbReference type="PANTHER" id="PTHR11732">
    <property type="entry name" value="ALDO/KETO REDUCTASE"/>
    <property type="match status" value="1"/>
</dbReference>
<dbReference type="GeneID" id="2892741"/>
<dbReference type="PaxDb" id="284590-Q6CRC8"/>
<protein>
    <submittedName>
        <fullName evidence="6">KLLA0D10109p</fullName>
    </submittedName>
</protein>
<dbReference type="PROSITE" id="PS00062">
    <property type="entry name" value="ALDOKETO_REDUCTASE_2"/>
    <property type="match status" value="1"/>
</dbReference>
<dbReference type="FunFam" id="3.20.20.100:FF:000002">
    <property type="entry name" value="2,5-diketo-D-gluconic acid reductase A"/>
    <property type="match status" value="1"/>
</dbReference>
<evidence type="ECO:0000256" key="3">
    <source>
        <dbReference type="PIRSR" id="PIRSR000097-2"/>
    </source>
</evidence>
<dbReference type="KEGG" id="kla:KLLA0_D10109g"/>
<accession>Q6CRC8</accession>
<evidence type="ECO:0000313" key="6">
    <source>
        <dbReference type="EMBL" id="CAH00607.1"/>
    </source>
</evidence>
<keyword evidence="7" id="KW-1185">Reference proteome</keyword>
<dbReference type="AlphaFoldDB" id="Q6CRC8"/>
<dbReference type="PRINTS" id="PR00069">
    <property type="entry name" value="ALDKETRDTASE"/>
</dbReference>
<dbReference type="SMR" id="Q6CRC8"/>
<feature type="active site" description="Proton donor" evidence="2">
    <location>
        <position position="55"/>
    </location>
</feature>
<dbReference type="EMBL" id="CR382124">
    <property type="protein sequence ID" value="CAH00607.1"/>
    <property type="molecule type" value="Genomic_DNA"/>
</dbReference>
<dbReference type="Proteomes" id="UP000000598">
    <property type="component" value="Chromosome D"/>
</dbReference>
<proteinExistence type="predicted"/>
<dbReference type="STRING" id="284590.Q6CRC8"/>
<name>Q6CRC8_KLULA</name>
<organism evidence="6 7">
    <name type="scientific">Kluyveromyces lactis (strain ATCC 8585 / CBS 2359 / DSM 70799 / NBRC 1267 / NRRL Y-1140 / WM37)</name>
    <name type="common">Yeast</name>
    <name type="synonym">Candida sphaerica</name>
    <dbReference type="NCBI Taxonomy" id="284590"/>
    <lineage>
        <taxon>Eukaryota</taxon>
        <taxon>Fungi</taxon>
        <taxon>Dikarya</taxon>
        <taxon>Ascomycota</taxon>
        <taxon>Saccharomycotina</taxon>
        <taxon>Saccharomycetes</taxon>
        <taxon>Saccharomycetales</taxon>
        <taxon>Saccharomycetaceae</taxon>
        <taxon>Kluyveromyces</taxon>
    </lineage>
</organism>
<dbReference type="Pfam" id="PF00248">
    <property type="entry name" value="Aldo_ket_red"/>
    <property type="match status" value="1"/>
</dbReference>
<dbReference type="PROSITE" id="PS00798">
    <property type="entry name" value="ALDOKETO_REDUCTASE_1"/>
    <property type="match status" value="1"/>
</dbReference>
<dbReference type="GO" id="GO:0016616">
    <property type="term" value="F:oxidoreductase activity, acting on the CH-OH group of donors, NAD or NADP as acceptor"/>
    <property type="evidence" value="ECO:0007669"/>
    <property type="project" value="UniProtKB-ARBA"/>
</dbReference>
<dbReference type="OMA" id="HVVISWH"/>
<dbReference type="InParanoid" id="Q6CRC8"/>
<feature type="binding site" evidence="3">
    <location>
        <position position="111"/>
    </location>
    <ligand>
        <name>substrate</name>
    </ligand>
</feature>
<dbReference type="eggNOG" id="KOG1577">
    <property type="taxonomic scope" value="Eukaryota"/>
</dbReference>
<keyword evidence="1" id="KW-0560">Oxidoreductase</keyword>
<dbReference type="InterPro" id="IPR023210">
    <property type="entry name" value="NADP_OxRdtase_dom"/>
</dbReference>
<evidence type="ECO:0000256" key="4">
    <source>
        <dbReference type="PIRSR" id="PIRSR000097-3"/>
    </source>
</evidence>
<feature type="domain" description="NADP-dependent oxidoreductase" evidence="5">
    <location>
        <begin position="22"/>
        <end position="289"/>
    </location>
</feature>
<evidence type="ECO:0000259" key="5">
    <source>
        <dbReference type="Pfam" id="PF00248"/>
    </source>
</evidence>
<dbReference type="InterPro" id="IPR018170">
    <property type="entry name" value="Aldo/ket_reductase_CS"/>
</dbReference>
<dbReference type="InterPro" id="IPR036812">
    <property type="entry name" value="NAD(P)_OxRdtase_dom_sf"/>
</dbReference>
<dbReference type="FunCoup" id="Q6CRC8">
    <property type="interactions" value="509"/>
</dbReference>
<dbReference type="SUPFAM" id="SSF51430">
    <property type="entry name" value="NAD(P)-linked oxidoreductase"/>
    <property type="match status" value="1"/>
</dbReference>
<dbReference type="RefSeq" id="XP_453511.1">
    <property type="nucleotide sequence ID" value="XM_453511.1"/>
</dbReference>
<feature type="site" description="Lowers pKa of active site Tyr" evidence="4">
    <location>
        <position position="80"/>
    </location>
</feature>
<gene>
    <name evidence="6" type="ORF">KLLA0_D10109g</name>
</gene>
<dbReference type="HOGENOM" id="CLU_023205_0_0_1"/>
<evidence type="ECO:0000256" key="1">
    <source>
        <dbReference type="ARBA" id="ARBA00023002"/>
    </source>
</evidence>